<comment type="caution">
    <text evidence="2">The sequence shown here is derived from an EMBL/GenBank/DDBJ whole genome shotgun (WGS) entry which is preliminary data.</text>
</comment>
<organism evidence="2 4">
    <name type="scientific">Flavobacterium tructae</name>
    <dbReference type="NCBI Taxonomy" id="1114873"/>
    <lineage>
        <taxon>Bacteria</taxon>
        <taxon>Pseudomonadati</taxon>
        <taxon>Bacteroidota</taxon>
        <taxon>Flavobacteriia</taxon>
        <taxon>Flavobacteriales</taxon>
        <taxon>Flavobacteriaceae</taxon>
        <taxon>Flavobacterium</taxon>
    </lineage>
</organism>
<dbReference type="Proteomes" id="UP000198319">
    <property type="component" value="Unassembled WGS sequence"/>
</dbReference>
<dbReference type="STRING" id="1278819.BHE19_12055"/>
<gene>
    <name evidence="3" type="ORF">B0A71_12815</name>
    <name evidence="2" type="ORF">BHE19_12055</name>
</gene>
<evidence type="ECO:0000313" key="2">
    <source>
        <dbReference type="EMBL" id="OHT44446.1"/>
    </source>
</evidence>
<feature type="domain" description="YopX protein" evidence="1">
    <location>
        <begin position="44"/>
        <end position="134"/>
    </location>
</feature>
<dbReference type="EMBL" id="MIKE01000024">
    <property type="protein sequence ID" value="OHT44446.1"/>
    <property type="molecule type" value="Genomic_DNA"/>
</dbReference>
<dbReference type="RefSeq" id="WP_070907706.1">
    <property type="nucleotide sequence ID" value="NZ_MIKE01000024.1"/>
</dbReference>
<accession>A0A1S1J5J5</accession>
<sequence>MINEIKFKAKHLFTKEWVYGYFVKYPDGSGSIFLVDQYDSFPVDPNTVCQSTLEYDKNYKELFIGDMINDFGGGISYENEVTGEWEVRGDNTRIGIIVFEEGRTCIKTKEMSYSYNLSNASKLCDMEYIGNIYDE</sequence>
<dbReference type="SUPFAM" id="SSF159006">
    <property type="entry name" value="YopX-like"/>
    <property type="match status" value="1"/>
</dbReference>
<protein>
    <recommendedName>
        <fullName evidence="1">YopX protein domain-containing protein</fullName>
    </recommendedName>
</protein>
<evidence type="ECO:0000259" key="1">
    <source>
        <dbReference type="Pfam" id="PF09643"/>
    </source>
</evidence>
<evidence type="ECO:0000313" key="4">
    <source>
        <dbReference type="Proteomes" id="UP000180252"/>
    </source>
</evidence>
<keyword evidence="5" id="KW-1185">Reference proteome</keyword>
<dbReference type="Gene3D" id="2.30.30.290">
    <property type="entry name" value="YopX-like domains"/>
    <property type="match status" value="1"/>
</dbReference>
<dbReference type="InterPro" id="IPR023385">
    <property type="entry name" value="YopX-like_C"/>
</dbReference>
<name>A0A1S1J5J5_9FLAO</name>
<reference evidence="3 5" key="3">
    <citation type="submission" date="2016-11" db="EMBL/GenBank/DDBJ databases">
        <title>Whole genomes of Flavobacteriaceae.</title>
        <authorList>
            <person name="Stine C."/>
            <person name="Li C."/>
            <person name="Tadesse D."/>
        </authorList>
    </citation>
    <scope>NUCLEOTIDE SEQUENCE [LARGE SCALE GENOMIC DNA]</scope>
    <source>
        <strain evidence="3 5">ATCC BAA-2541</strain>
    </source>
</reference>
<dbReference type="AlphaFoldDB" id="A0A1S1J5J5"/>
<dbReference type="InterPro" id="IPR019096">
    <property type="entry name" value="YopX_protein"/>
</dbReference>
<dbReference type="OrthoDB" id="1809393at2"/>
<proteinExistence type="predicted"/>
<dbReference type="Pfam" id="PF09643">
    <property type="entry name" value="YopX"/>
    <property type="match status" value="1"/>
</dbReference>
<reference evidence="2" key="2">
    <citation type="submission" date="2016-09" db="EMBL/GenBank/DDBJ databases">
        <authorList>
            <person name="Capua I."/>
            <person name="De Benedictis P."/>
            <person name="Joannis T."/>
            <person name="Lombin L.H."/>
            <person name="Cattoli G."/>
        </authorList>
    </citation>
    <scope>NUCLEOTIDE SEQUENCE [LARGE SCALE GENOMIC DNA]</scope>
    <source>
        <strain evidence="2">MSU</strain>
    </source>
</reference>
<evidence type="ECO:0000313" key="5">
    <source>
        <dbReference type="Proteomes" id="UP000198319"/>
    </source>
</evidence>
<evidence type="ECO:0000313" key="3">
    <source>
        <dbReference type="EMBL" id="OXB19418.1"/>
    </source>
</evidence>
<dbReference type="EMBL" id="MUHG01000018">
    <property type="protein sequence ID" value="OXB19418.1"/>
    <property type="molecule type" value="Genomic_DNA"/>
</dbReference>
<dbReference type="Proteomes" id="UP000180252">
    <property type="component" value="Unassembled WGS sequence"/>
</dbReference>
<reference evidence="4" key="1">
    <citation type="submission" date="2016-09" db="EMBL/GenBank/DDBJ databases">
        <authorList>
            <person name="Chen S."/>
            <person name="Walker E."/>
        </authorList>
    </citation>
    <scope>NUCLEOTIDE SEQUENCE [LARGE SCALE GENOMIC DNA]</scope>
    <source>
        <strain evidence="4">MSU</strain>
    </source>
</reference>